<dbReference type="Pfam" id="PF18962">
    <property type="entry name" value="Por_Secre_tail"/>
    <property type="match status" value="1"/>
</dbReference>
<evidence type="ECO:0000313" key="2">
    <source>
        <dbReference type="EMBL" id="RKX71834.1"/>
    </source>
</evidence>
<proteinExistence type="predicted"/>
<reference evidence="2 3" key="1">
    <citation type="submission" date="2018-06" db="EMBL/GenBank/DDBJ databases">
        <title>Extensive metabolic versatility and redundancy in microbially diverse, dynamic hydrothermal sediments.</title>
        <authorList>
            <person name="Dombrowski N."/>
            <person name="Teske A."/>
            <person name="Baker B.J."/>
        </authorList>
    </citation>
    <scope>NUCLEOTIDE SEQUENCE [LARGE SCALE GENOMIC DNA]</scope>
    <source>
        <strain evidence="2">B36_G15</strain>
    </source>
</reference>
<dbReference type="InterPro" id="IPR026444">
    <property type="entry name" value="Secre_tail"/>
</dbReference>
<name>A0A660SM11_UNCW3</name>
<dbReference type="EMBL" id="QNBE01000001">
    <property type="protein sequence ID" value="RKX71834.1"/>
    <property type="molecule type" value="Genomic_DNA"/>
</dbReference>
<feature type="domain" description="Secretion system C-terminal sorting" evidence="1">
    <location>
        <begin position="89"/>
        <end position="147"/>
    </location>
</feature>
<evidence type="ECO:0000313" key="3">
    <source>
        <dbReference type="Proteomes" id="UP000268469"/>
    </source>
</evidence>
<dbReference type="Proteomes" id="UP000268469">
    <property type="component" value="Unassembled WGS sequence"/>
</dbReference>
<dbReference type="AlphaFoldDB" id="A0A660SM11"/>
<sequence>MGGRGILVLLSPCFLGLAFGQPDTLWTKIFGGGDWDNGYSVQQTSDGGYIIAGGTWSFGAGGDVWLIKVESDIGIEEPATVPKGKYLQVFPNPFRDRIKIDGAGDEVTVYDSAGRMVAIISNGTWDGKGLDGKRIQSGIYFLRAKGYKMVKVVRLK</sequence>
<comment type="caution">
    <text evidence="2">The sequence shown here is derived from an EMBL/GenBank/DDBJ whole genome shotgun (WGS) entry which is preliminary data.</text>
</comment>
<protein>
    <recommendedName>
        <fullName evidence="1">Secretion system C-terminal sorting domain-containing protein</fullName>
    </recommendedName>
</protein>
<evidence type="ECO:0000259" key="1">
    <source>
        <dbReference type="Pfam" id="PF18962"/>
    </source>
</evidence>
<gene>
    <name evidence="2" type="ORF">DRP53_00130</name>
</gene>
<dbReference type="NCBIfam" id="TIGR04183">
    <property type="entry name" value="Por_Secre_tail"/>
    <property type="match status" value="1"/>
</dbReference>
<organism evidence="2 3">
    <name type="scientific">candidate division WOR-3 bacterium</name>
    <dbReference type="NCBI Taxonomy" id="2052148"/>
    <lineage>
        <taxon>Bacteria</taxon>
        <taxon>Bacteria division WOR-3</taxon>
    </lineage>
</organism>
<accession>A0A660SM11</accession>